<dbReference type="PATRIC" id="fig|1616.3.peg.791"/>
<dbReference type="EMBL" id="JQBP01000003">
    <property type="protein sequence ID" value="KRN75014.1"/>
    <property type="molecule type" value="Genomic_DNA"/>
</dbReference>
<evidence type="ECO:0000313" key="2">
    <source>
        <dbReference type="EMBL" id="KRN75014.1"/>
    </source>
</evidence>
<gene>
    <name evidence="2" type="ORF">IV73_GL000771</name>
</gene>
<protein>
    <submittedName>
        <fullName evidence="2">Uncharacterized protein</fullName>
    </submittedName>
</protein>
<organism evidence="2 3">
    <name type="scientific">Weissella kandleri</name>
    <dbReference type="NCBI Taxonomy" id="1616"/>
    <lineage>
        <taxon>Bacteria</taxon>
        <taxon>Bacillati</taxon>
        <taxon>Bacillota</taxon>
        <taxon>Bacilli</taxon>
        <taxon>Lactobacillales</taxon>
        <taxon>Lactobacillaceae</taxon>
        <taxon>Weissella</taxon>
    </lineage>
</organism>
<dbReference type="STRING" id="1616.IV73_GL000771"/>
<evidence type="ECO:0000313" key="3">
    <source>
        <dbReference type="Proteomes" id="UP000051655"/>
    </source>
</evidence>
<reference evidence="2 3" key="1">
    <citation type="journal article" date="2015" name="Genome Announc.">
        <title>Expanding the biotechnology potential of lactobacilli through comparative genomics of 213 strains and associated genera.</title>
        <authorList>
            <person name="Sun Z."/>
            <person name="Harris H.M."/>
            <person name="McCann A."/>
            <person name="Guo C."/>
            <person name="Argimon S."/>
            <person name="Zhang W."/>
            <person name="Yang X."/>
            <person name="Jeffery I.B."/>
            <person name="Cooney J.C."/>
            <person name="Kagawa T.F."/>
            <person name="Liu W."/>
            <person name="Song Y."/>
            <person name="Salvetti E."/>
            <person name="Wrobel A."/>
            <person name="Rasinkangas P."/>
            <person name="Parkhill J."/>
            <person name="Rea M.C."/>
            <person name="O'Sullivan O."/>
            <person name="Ritari J."/>
            <person name="Douillard F.P."/>
            <person name="Paul Ross R."/>
            <person name="Yang R."/>
            <person name="Briner A.E."/>
            <person name="Felis G.E."/>
            <person name="de Vos W.M."/>
            <person name="Barrangou R."/>
            <person name="Klaenhammer T.R."/>
            <person name="Caufield P.W."/>
            <person name="Cui Y."/>
            <person name="Zhang H."/>
            <person name="O'Toole P.W."/>
        </authorList>
    </citation>
    <scope>NUCLEOTIDE SEQUENCE [LARGE SCALE GENOMIC DNA]</scope>
    <source>
        <strain evidence="2 3">DSM 20593</strain>
    </source>
</reference>
<evidence type="ECO:0000256" key="1">
    <source>
        <dbReference type="SAM" id="MobiDB-lite"/>
    </source>
</evidence>
<name>A0A0R2JGM1_9LACO</name>
<dbReference type="RefSeq" id="WP_157049535.1">
    <property type="nucleotide sequence ID" value="NZ_JQBP01000003.1"/>
</dbReference>
<comment type="caution">
    <text evidence="2">The sequence shown here is derived from an EMBL/GenBank/DDBJ whole genome shotgun (WGS) entry which is preliminary data.</text>
</comment>
<sequence length="51" mass="5735">MGLQSKRQDAITQSLNNFIELPKNDQNHPADSAKFFGKKSNTDEQPFPDEG</sequence>
<keyword evidence="3" id="KW-1185">Reference proteome</keyword>
<feature type="region of interest" description="Disordered" evidence="1">
    <location>
        <begin position="1"/>
        <end position="51"/>
    </location>
</feature>
<proteinExistence type="predicted"/>
<dbReference type="Proteomes" id="UP000051655">
    <property type="component" value="Unassembled WGS sequence"/>
</dbReference>
<dbReference type="AlphaFoldDB" id="A0A0R2JGM1"/>
<accession>A0A0R2JGM1</accession>